<keyword evidence="3" id="KW-1185">Reference proteome</keyword>
<protein>
    <recommendedName>
        <fullName evidence="4">MICOS complex subunit MIC19</fullName>
    </recommendedName>
</protein>
<evidence type="ECO:0000313" key="2">
    <source>
        <dbReference type="EMBL" id="CAH0381239.1"/>
    </source>
</evidence>
<evidence type="ECO:0008006" key="4">
    <source>
        <dbReference type="Google" id="ProtNLM"/>
    </source>
</evidence>
<feature type="compositionally biased region" description="Basic and acidic residues" evidence="1">
    <location>
        <begin position="31"/>
        <end position="43"/>
    </location>
</feature>
<evidence type="ECO:0000256" key="1">
    <source>
        <dbReference type="SAM" id="MobiDB-lite"/>
    </source>
</evidence>
<dbReference type="PANTHER" id="PTHR21588:SF18">
    <property type="entry name" value="MICOS COMPLEX SUBUNIT MIC19"/>
    <property type="match status" value="1"/>
</dbReference>
<dbReference type="GO" id="GO:0007007">
    <property type="term" value="P:inner mitochondrial membrane organization"/>
    <property type="evidence" value="ECO:0007669"/>
    <property type="project" value="TreeGrafter"/>
</dbReference>
<dbReference type="AlphaFoldDB" id="A0A9P0A065"/>
<dbReference type="PANTHER" id="PTHR21588">
    <property type="entry name" value="COILED-COIL-HELIX-COILED-COIL-HELIX DOMAIN CONTAINING 6"/>
    <property type="match status" value="1"/>
</dbReference>
<sequence>MGSGSSSTRKVEVENDGTVIRVSDAVVDRLKGIKPESKPESERAVYPNQHHVSPNSLTSLDVKRLVEKELAANDQYWNDRLLKLQASSRSIEDVMKLEYYQAIKEIESMYPERSFGKKVPCEDVKKNILKCYEENRHQALKCSQEVLKFQNCLVNKAY</sequence>
<proteinExistence type="predicted"/>
<evidence type="ECO:0000313" key="3">
    <source>
        <dbReference type="Proteomes" id="UP001152759"/>
    </source>
</evidence>
<accession>A0A9P0A065</accession>
<feature type="region of interest" description="Disordered" evidence="1">
    <location>
        <begin position="31"/>
        <end position="53"/>
    </location>
</feature>
<reference evidence="2" key="1">
    <citation type="submission" date="2021-12" db="EMBL/GenBank/DDBJ databases">
        <authorList>
            <person name="King R."/>
        </authorList>
    </citation>
    <scope>NUCLEOTIDE SEQUENCE</scope>
</reference>
<dbReference type="EMBL" id="OU963862">
    <property type="protein sequence ID" value="CAH0381239.1"/>
    <property type="molecule type" value="Genomic_DNA"/>
</dbReference>
<name>A0A9P0A065_BEMTA</name>
<dbReference type="OrthoDB" id="70030at2759"/>
<dbReference type="KEGG" id="btab:109041120"/>
<dbReference type="InterPro" id="IPR052632">
    <property type="entry name" value="MICOS_subunit_Mic19"/>
</dbReference>
<gene>
    <name evidence="2" type="ORF">BEMITA_LOCUS908</name>
</gene>
<dbReference type="Proteomes" id="UP001152759">
    <property type="component" value="Chromosome 1"/>
</dbReference>
<dbReference type="GO" id="GO:0061617">
    <property type="term" value="C:MICOS complex"/>
    <property type="evidence" value="ECO:0007669"/>
    <property type="project" value="TreeGrafter"/>
</dbReference>
<organism evidence="2 3">
    <name type="scientific">Bemisia tabaci</name>
    <name type="common">Sweetpotato whitefly</name>
    <name type="synonym">Aleurodes tabaci</name>
    <dbReference type="NCBI Taxonomy" id="7038"/>
    <lineage>
        <taxon>Eukaryota</taxon>
        <taxon>Metazoa</taxon>
        <taxon>Ecdysozoa</taxon>
        <taxon>Arthropoda</taxon>
        <taxon>Hexapoda</taxon>
        <taxon>Insecta</taxon>
        <taxon>Pterygota</taxon>
        <taxon>Neoptera</taxon>
        <taxon>Paraneoptera</taxon>
        <taxon>Hemiptera</taxon>
        <taxon>Sternorrhyncha</taxon>
        <taxon>Aleyrodoidea</taxon>
        <taxon>Aleyrodidae</taxon>
        <taxon>Aleyrodinae</taxon>
        <taxon>Bemisia</taxon>
    </lineage>
</organism>